<dbReference type="InterPro" id="IPR013094">
    <property type="entry name" value="AB_hydrolase_3"/>
</dbReference>
<dbReference type="InterPro" id="IPR050300">
    <property type="entry name" value="GDXG_lipolytic_enzyme"/>
</dbReference>
<dbReference type="PANTHER" id="PTHR48081">
    <property type="entry name" value="AB HYDROLASE SUPERFAMILY PROTEIN C4A8.06C"/>
    <property type="match status" value="1"/>
</dbReference>
<gene>
    <name evidence="3" type="ORF">A1O5_08746</name>
</gene>
<reference evidence="3 4" key="1">
    <citation type="submission" date="2013-03" db="EMBL/GenBank/DDBJ databases">
        <title>The Genome Sequence of Cladophialophora psammophila CBS 110553.</title>
        <authorList>
            <consortium name="The Broad Institute Genomics Platform"/>
            <person name="Cuomo C."/>
            <person name="de Hoog S."/>
            <person name="Gorbushina A."/>
            <person name="Walker B."/>
            <person name="Young S.K."/>
            <person name="Zeng Q."/>
            <person name="Gargeya S."/>
            <person name="Fitzgerald M."/>
            <person name="Haas B."/>
            <person name="Abouelleil A."/>
            <person name="Allen A.W."/>
            <person name="Alvarado L."/>
            <person name="Arachchi H.M."/>
            <person name="Berlin A.M."/>
            <person name="Chapman S.B."/>
            <person name="Gainer-Dewar J."/>
            <person name="Goldberg J."/>
            <person name="Griggs A."/>
            <person name="Gujja S."/>
            <person name="Hansen M."/>
            <person name="Howarth C."/>
            <person name="Imamovic A."/>
            <person name="Ireland A."/>
            <person name="Larimer J."/>
            <person name="McCowan C."/>
            <person name="Murphy C."/>
            <person name="Pearson M."/>
            <person name="Poon T.W."/>
            <person name="Priest M."/>
            <person name="Roberts A."/>
            <person name="Saif S."/>
            <person name="Shea T."/>
            <person name="Sisk P."/>
            <person name="Sykes S."/>
            <person name="Wortman J."/>
            <person name="Nusbaum C."/>
            <person name="Birren B."/>
        </authorList>
    </citation>
    <scope>NUCLEOTIDE SEQUENCE [LARGE SCALE GENOMIC DNA]</scope>
    <source>
        <strain evidence="3 4">CBS 110553</strain>
    </source>
</reference>
<dbReference type="Pfam" id="PF07859">
    <property type="entry name" value="Abhydrolase_3"/>
    <property type="match status" value="1"/>
</dbReference>
<proteinExistence type="predicted"/>
<evidence type="ECO:0000259" key="2">
    <source>
        <dbReference type="Pfam" id="PF07859"/>
    </source>
</evidence>
<dbReference type="GO" id="GO:0016787">
    <property type="term" value="F:hydrolase activity"/>
    <property type="evidence" value="ECO:0007669"/>
    <property type="project" value="UniProtKB-KW"/>
</dbReference>
<protein>
    <recommendedName>
        <fullName evidence="2">Alpha/beta hydrolase fold-3 domain-containing protein</fullName>
    </recommendedName>
</protein>
<evidence type="ECO:0000313" key="4">
    <source>
        <dbReference type="Proteomes" id="UP000019471"/>
    </source>
</evidence>
<dbReference type="OrthoDB" id="408631at2759"/>
<keyword evidence="4" id="KW-1185">Reference proteome</keyword>
<dbReference type="STRING" id="1182543.W9WTZ8"/>
<organism evidence="3 4">
    <name type="scientific">Cladophialophora psammophila CBS 110553</name>
    <dbReference type="NCBI Taxonomy" id="1182543"/>
    <lineage>
        <taxon>Eukaryota</taxon>
        <taxon>Fungi</taxon>
        <taxon>Dikarya</taxon>
        <taxon>Ascomycota</taxon>
        <taxon>Pezizomycotina</taxon>
        <taxon>Eurotiomycetes</taxon>
        <taxon>Chaetothyriomycetidae</taxon>
        <taxon>Chaetothyriales</taxon>
        <taxon>Herpotrichiellaceae</taxon>
        <taxon>Cladophialophora</taxon>
    </lineage>
</organism>
<dbReference type="SUPFAM" id="SSF53474">
    <property type="entry name" value="alpha/beta-Hydrolases"/>
    <property type="match status" value="1"/>
</dbReference>
<name>W9WTZ8_9EURO</name>
<dbReference type="Gene3D" id="3.40.50.1820">
    <property type="entry name" value="alpha/beta hydrolase"/>
    <property type="match status" value="1"/>
</dbReference>
<evidence type="ECO:0000313" key="3">
    <source>
        <dbReference type="EMBL" id="EXJ68131.1"/>
    </source>
</evidence>
<dbReference type="InterPro" id="IPR029058">
    <property type="entry name" value="AB_hydrolase_fold"/>
</dbReference>
<dbReference type="eggNOG" id="KOG1515">
    <property type="taxonomic scope" value="Eukaryota"/>
</dbReference>
<dbReference type="RefSeq" id="XP_007747517.1">
    <property type="nucleotide sequence ID" value="XM_007749327.1"/>
</dbReference>
<dbReference type="AlphaFoldDB" id="W9WTZ8"/>
<dbReference type="HOGENOM" id="CLU_012494_6_4_1"/>
<dbReference type="Proteomes" id="UP000019471">
    <property type="component" value="Unassembled WGS sequence"/>
</dbReference>
<dbReference type="PANTHER" id="PTHR48081:SF8">
    <property type="entry name" value="ALPHA_BETA HYDROLASE FOLD-3 DOMAIN-CONTAINING PROTEIN-RELATED"/>
    <property type="match status" value="1"/>
</dbReference>
<evidence type="ECO:0000256" key="1">
    <source>
        <dbReference type="ARBA" id="ARBA00022801"/>
    </source>
</evidence>
<sequence length="399" mass="43785">MAAVSVTGTAGIQEPCTLHEQDVSASPDLQLLCRALGMSPDPVNKLQIPDFNFLQEMAKLPVDLTAIPGGTDVQAMRHWIDNVFLQGPLAEYRARCDIQRRRPGTRIDVKEVSVQCSDGSQDTFNIRVYDPQIEETISKRQLRPAILMFHGGGWIHGNSRGDEIASTIFAADLGAVVLGVDYRLAPEHPFPAPLEDCSEAIAWTIRNAETYQIDTSRIALWGASAGGNLAAAASIKHSRERSVTGYPSLRLVNLVVPVTAHPKAQAAFNERRLCKRSNIEETVADVPPAPEQVVKEFETLYELYVGNSTDIYDHLASPLMAQDISQHPQTHITVAACDYLMPQGLAYAQLLRSFGTHVTEEILAGVPHGFTFPLNAAVTKRWLENQRDIFMAAFSSADA</sequence>
<accession>W9WTZ8</accession>
<dbReference type="EMBL" id="AMGX01000014">
    <property type="protein sequence ID" value="EXJ68131.1"/>
    <property type="molecule type" value="Genomic_DNA"/>
</dbReference>
<comment type="caution">
    <text evidence="3">The sequence shown here is derived from an EMBL/GenBank/DDBJ whole genome shotgun (WGS) entry which is preliminary data.</text>
</comment>
<keyword evidence="1" id="KW-0378">Hydrolase</keyword>
<dbReference type="GeneID" id="19193444"/>
<feature type="domain" description="Alpha/beta hydrolase fold-3" evidence="2">
    <location>
        <begin position="146"/>
        <end position="371"/>
    </location>
</feature>